<evidence type="ECO:0000313" key="5">
    <source>
        <dbReference type="EMBL" id="VAV87025.1"/>
    </source>
</evidence>
<evidence type="ECO:0000259" key="4">
    <source>
        <dbReference type="Pfam" id="PF23914"/>
    </source>
</evidence>
<dbReference type="GO" id="GO:0005886">
    <property type="term" value="C:plasma membrane"/>
    <property type="evidence" value="ECO:0007669"/>
    <property type="project" value="TreeGrafter"/>
</dbReference>
<dbReference type="PANTHER" id="PTHR47870:SF1">
    <property type="entry name" value="CYTOCHROME C-TYPE BIOGENESIS PROTEIN CCMH"/>
    <property type="match status" value="1"/>
</dbReference>
<feature type="transmembrane region" description="Helical" evidence="3">
    <location>
        <begin position="65"/>
        <end position="85"/>
    </location>
</feature>
<dbReference type="EMBL" id="UOEE01000025">
    <property type="protein sequence ID" value="VAV87025.1"/>
    <property type="molecule type" value="Genomic_DNA"/>
</dbReference>
<dbReference type="PROSITE" id="PS50293">
    <property type="entry name" value="TPR_REGION"/>
    <property type="match status" value="1"/>
</dbReference>
<evidence type="ECO:0000256" key="1">
    <source>
        <dbReference type="ARBA" id="ARBA00022737"/>
    </source>
</evidence>
<evidence type="ECO:0000256" key="2">
    <source>
        <dbReference type="ARBA" id="ARBA00022748"/>
    </source>
</evidence>
<feature type="domain" description="Cytochrome c-type biogenesis protein H TPR" evidence="4">
    <location>
        <begin position="108"/>
        <end position="224"/>
    </location>
</feature>
<accession>A0A3B0RU70</accession>
<name>A0A3B0RU70_9ZZZZ</name>
<organism evidence="5">
    <name type="scientific">hydrothermal vent metagenome</name>
    <dbReference type="NCBI Taxonomy" id="652676"/>
    <lineage>
        <taxon>unclassified sequences</taxon>
        <taxon>metagenomes</taxon>
        <taxon>ecological metagenomes</taxon>
    </lineage>
</organism>
<dbReference type="InterPro" id="IPR056413">
    <property type="entry name" value="TPR_CcmH_CycH"/>
</dbReference>
<dbReference type="PROSITE" id="PS50005">
    <property type="entry name" value="TPR"/>
    <property type="match status" value="1"/>
</dbReference>
<reference evidence="5" key="1">
    <citation type="submission" date="2018-06" db="EMBL/GenBank/DDBJ databases">
        <authorList>
            <person name="Zhirakovskaya E."/>
        </authorList>
    </citation>
    <scope>NUCLEOTIDE SEQUENCE</scope>
</reference>
<gene>
    <name evidence="5" type="ORF">MNBD_ALPHA06-682</name>
</gene>
<keyword evidence="3" id="KW-0472">Membrane</keyword>
<dbReference type="Gene3D" id="1.25.40.10">
    <property type="entry name" value="Tetratricopeptide repeat domain"/>
    <property type="match status" value="2"/>
</dbReference>
<proteinExistence type="predicted"/>
<keyword evidence="2" id="KW-0201">Cytochrome c-type biogenesis</keyword>
<keyword evidence="3" id="KW-0812">Transmembrane</keyword>
<dbReference type="SUPFAM" id="SSF48452">
    <property type="entry name" value="TPR-like"/>
    <property type="match status" value="1"/>
</dbReference>
<dbReference type="InterPro" id="IPR011990">
    <property type="entry name" value="TPR-like_helical_dom_sf"/>
</dbReference>
<protein>
    <recommendedName>
        <fullName evidence="4">Cytochrome c-type biogenesis protein H TPR domain-containing protein</fullName>
    </recommendedName>
</protein>
<dbReference type="AlphaFoldDB" id="A0A3B0RU70"/>
<dbReference type="SMART" id="SM00028">
    <property type="entry name" value="TPR"/>
    <property type="match status" value="1"/>
</dbReference>
<dbReference type="GO" id="GO:0017004">
    <property type="term" value="P:cytochrome complex assembly"/>
    <property type="evidence" value="ECO:0007669"/>
    <property type="project" value="UniProtKB-KW"/>
</dbReference>
<sequence>RTGKAQTNKQLQELTTAMNAIDTDEKTGTITPQEAEELRIGTGRRILALQDISGSVAVASKADHIIFAGLAALVVIGSLGLYLVLGKPELLDNAKTEQILPDPVAKLEAYLQENPKNLEGWQMLGWSYFRMGRYEKAKPAYETALRLEPENPETLSAYAETLFMLAGQQVTKPALDGFTKALQLDPNDDRARFYTGLALEQQGDAAGALAIWGNMLQNAPADAPWRQSLLAQATKLATESGIALPDGLNGPSAADIKAAQEMSPKQRQQMIAGMLARLEARLAEQPDDLAGWQQLIRSYMVLAQRDTAILALTAARAAFKDQPEQLEKLNQFAVAEGLKE</sequence>
<evidence type="ECO:0000256" key="3">
    <source>
        <dbReference type="SAM" id="Phobius"/>
    </source>
</evidence>
<feature type="non-terminal residue" evidence="5">
    <location>
        <position position="1"/>
    </location>
</feature>
<dbReference type="InterPro" id="IPR051263">
    <property type="entry name" value="C-type_cytochrome_biogenesis"/>
</dbReference>
<dbReference type="PANTHER" id="PTHR47870">
    <property type="entry name" value="CYTOCHROME C-TYPE BIOGENESIS PROTEIN CCMH"/>
    <property type="match status" value="1"/>
</dbReference>
<keyword evidence="3" id="KW-1133">Transmembrane helix</keyword>
<keyword evidence="1" id="KW-0677">Repeat</keyword>
<dbReference type="Pfam" id="PF23914">
    <property type="entry name" value="TPR_CcmH_CycH"/>
    <property type="match status" value="1"/>
</dbReference>
<dbReference type="InterPro" id="IPR019734">
    <property type="entry name" value="TPR_rpt"/>
</dbReference>